<gene>
    <name evidence="1" type="ORF">METZ01_LOCUS359033</name>
</gene>
<dbReference type="Pfam" id="PF01795">
    <property type="entry name" value="Methyltransf_5"/>
    <property type="match status" value="1"/>
</dbReference>
<dbReference type="PANTHER" id="PTHR11265">
    <property type="entry name" value="S-ADENOSYL-METHYLTRANSFERASE MRAW"/>
    <property type="match status" value="1"/>
</dbReference>
<proteinExistence type="predicted"/>
<evidence type="ECO:0008006" key="2">
    <source>
        <dbReference type="Google" id="ProtNLM"/>
    </source>
</evidence>
<evidence type="ECO:0000313" key="1">
    <source>
        <dbReference type="EMBL" id="SVD06179.1"/>
    </source>
</evidence>
<dbReference type="SUPFAM" id="SSF53335">
    <property type="entry name" value="S-adenosyl-L-methionine-dependent methyltransferases"/>
    <property type="match status" value="1"/>
</dbReference>
<dbReference type="PANTHER" id="PTHR11265:SF0">
    <property type="entry name" value="12S RRNA N4-METHYLCYTIDINE METHYLTRANSFERASE"/>
    <property type="match status" value="1"/>
</dbReference>
<name>A0A382S8E5_9ZZZZ</name>
<dbReference type="AlphaFoldDB" id="A0A382S8E5"/>
<dbReference type="InterPro" id="IPR002903">
    <property type="entry name" value="RsmH"/>
</dbReference>
<dbReference type="EMBL" id="UINC01127213">
    <property type="protein sequence ID" value="SVD06179.1"/>
    <property type="molecule type" value="Genomic_DNA"/>
</dbReference>
<dbReference type="GO" id="GO:0071424">
    <property type="term" value="F:rRNA (cytosine-N4-)-methyltransferase activity"/>
    <property type="evidence" value="ECO:0007669"/>
    <property type="project" value="TreeGrafter"/>
</dbReference>
<feature type="non-terminal residue" evidence="1">
    <location>
        <position position="1"/>
    </location>
</feature>
<dbReference type="GO" id="GO:0070475">
    <property type="term" value="P:rRNA base methylation"/>
    <property type="evidence" value="ECO:0007669"/>
    <property type="project" value="TreeGrafter"/>
</dbReference>
<organism evidence="1">
    <name type="scientific">marine metagenome</name>
    <dbReference type="NCBI Taxonomy" id="408172"/>
    <lineage>
        <taxon>unclassified sequences</taxon>
        <taxon>metagenomes</taxon>
        <taxon>ecological metagenomes</taxon>
    </lineage>
</organism>
<sequence length="126" mass="14658">IFVNKEISELIYGLINAAKIIKPGGIIVVVTFHSLEDKIVKFFFKSLSEKKSISRYMPKINEKDNLFKLTNKKPIVPTNEEIKKNLPSRSAKLRFAIKDKNILNFEKEILEKFNYLLETENLSEKI</sequence>
<reference evidence="1" key="1">
    <citation type="submission" date="2018-05" db="EMBL/GenBank/DDBJ databases">
        <authorList>
            <person name="Lanie J.A."/>
            <person name="Ng W.-L."/>
            <person name="Kazmierczak K.M."/>
            <person name="Andrzejewski T.M."/>
            <person name="Davidsen T.M."/>
            <person name="Wayne K.J."/>
            <person name="Tettelin H."/>
            <person name="Glass J.I."/>
            <person name="Rusch D."/>
            <person name="Podicherti R."/>
            <person name="Tsui H.-C.T."/>
            <person name="Winkler M.E."/>
        </authorList>
    </citation>
    <scope>NUCLEOTIDE SEQUENCE</scope>
</reference>
<dbReference type="InterPro" id="IPR029063">
    <property type="entry name" value="SAM-dependent_MTases_sf"/>
</dbReference>
<dbReference type="Gene3D" id="3.40.50.150">
    <property type="entry name" value="Vaccinia Virus protein VP39"/>
    <property type="match status" value="1"/>
</dbReference>
<accession>A0A382S8E5</accession>
<protein>
    <recommendedName>
        <fullName evidence="2">16S rRNA (Cytosine(1402)-N(4))-methyltransferase</fullName>
    </recommendedName>
</protein>